<accession>A0A9W8JU86</accession>
<evidence type="ECO:0000256" key="2">
    <source>
        <dbReference type="SAM" id="MobiDB-lite"/>
    </source>
</evidence>
<evidence type="ECO:0000256" key="1">
    <source>
        <dbReference type="SAM" id="Coils"/>
    </source>
</evidence>
<feature type="compositionally biased region" description="Pro residues" evidence="2">
    <location>
        <begin position="221"/>
        <end position="232"/>
    </location>
</feature>
<comment type="caution">
    <text evidence="4">The sequence shown here is derived from an EMBL/GenBank/DDBJ whole genome shotgun (WGS) entry which is preliminary data.</text>
</comment>
<dbReference type="InterPro" id="IPR051861">
    <property type="entry name" value="NET_actin-binding_domain"/>
</dbReference>
<reference evidence="4" key="1">
    <citation type="submission" date="2022-07" db="EMBL/GenBank/DDBJ databases">
        <title>Genome Sequence of Agrocybe chaxingu.</title>
        <authorList>
            <person name="Buettner E."/>
        </authorList>
    </citation>
    <scope>NUCLEOTIDE SEQUENCE</scope>
    <source>
        <strain evidence="4">MP-N11</strain>
    </source>
</reference>
<evidence type="ECO:0000313" key="5">
    <source>
        <dbReference type="Proteomes" id="UP001148786"/>
    </source>
</evidence>
<feature type="region of interest" description="Disordered" evidence="2">
    <location>
        <begin position="191"/>
        <end position="285"/>
    </location>
</feature>
<feature type="region of interest" description="Disordered" evidence="2">
    <location>
        <begin position="1"/>
        <end position="154"/>
    </location>
</feature>
<name>A0A9W8JU86_9AGAR</name>
<dbReference type="PROSITE" id="PS50913">
    <property type="entry name" value="GRIP"/>
    <property type="match status" value="1"/>
</dbReference>
<feature type="coiled-coil region" evidence="1">
    <location>
        <begin position="579"/>
        <end position="800"/>
    </location>
</feature>
<feature type="compositionally biased region" description="Acidic residues" evidence="2">
    <location>
        <begin position="141"/>
        <end position="154"/>
    </location>
</feature>
<feature type="compositionally biased region" description="Basic and acidic residues" evidence="2">
    <location>
        <begin position="74"/>
        <end position="83"/>
    </location>
</feature>
<dbReference type="Gene3D" id="1.10.220.60">
    <property type="entry name" value="GRIP domain"/>
    <property type="match status" value="1"/>
</dbReference>
<dbReference type="SMART" id="SM00755">
    <property type="entry name" value="Grip"/>
    <property type="match status" value="1"/>
</dbReference>
<keyword evidence="1" id="KW-0175">Coiled coil</keyword>
<feature type="coiled-coil region" evidence="1">
    <location>
        <begin position="341"/>
        <end position="531"/>
    </location>
</feature>
<dbReference type="EMBL" id="JANKHO010001207">
    <property type="protein sequence ID" value="KAJ3502953.1"/>
    <property type="molecule type" value="Genomic_DNA"/>
</dbReference>
<dbReference type="OrthoDB" id="1926336at2759"/>
<protein>
    <recommendedName>
        <fullName evidence="3">GRIP domain-containing protein</fullName>
    </recommendedName>
</protein>
<dbReference type="Pfam" id="PF01465">
    <property type="entry name" value="GRIP"/>
    <property type="match status" value="1"/>
</dbReference>
<sequence length="900" mass="100745">MARTRTPVPAKREASPAASRRGSPVVKPSTSRESKLGQPTEISLEKSVSGSPKPRTKKLEDVLPAATETPVDVSPKEAEKDALLMDSIVEGKPQDVSPPPKEPKVDGVPSPTPTKPATEEPSRTTPTEADASSEVEVKDEAPEELAVEQTVEVEEIPIPSATPLPALEAVTAVAESAVPAVPEEAPAVLVDTPAVPEEAPSGPTDDLPVLKESPVEVVQSEPPPEAVEPNAPPAQIETSLPENKSEVVESNSPPVSMESDPPEKQEEMVEAPAPTPSPPVVDRSAEVESLRERLKQVEQRFSDVSTSFKRLQAEKLAADSVLRESTPLESINDAETLREFFTNLKNKDQVFQDEIKRLNQKLELQEDRFDELRETHRLESHSRSEEVKKLQTQLDETEALFQAAQRATTSVEEASQKDREEIERLHKEVESAKGLAKEEEEKRVKAISLLKTVRQKLVKAEKDKEDAIKEVAASKEREKGDKDKEMAERMNLQHEIDNLKAAHEKATATLKSQFEKDMANLRERYEQEIIALRGQAELDLAAAKSAYTKELTAKTSQISTLEISLNNVSRDKNAFFDQLQLRQAEVESAQGHLESLEHQNTEFQFQLRESNDRLALLKEEYAELLRESESRSREPTTSADEVARMISATETKYEARIAEMKRNISVLEKERYESEADWSRKLKEKVKDLEEMKRILGTATRSRENEENLIAELKAELAKAQETSKALQHQAAELPILREQVQELQKSSKEQEQEFSFKITVLERQLEDHKTREVQLKQSNKTLRDELRKVQSSAALLERQRNPGVGYWTTRVVEGNGHTSPAVESRTSISSPSDSTSRASSPAPSTAASTKAEEEVNLEYLRNVILQFLEHKEMRPNLVRVLSIILHFTPQETRRLIAKV</sequence>
<feature type="compositionally biased region" description="Low complexity" evidence="2">
    <location>
        <begin position="825"/>
        <end position="850"/>
    </location>
</feature>
<organism evidence="4 5">
    <name type="scientific">Agrocybe chaxingu</name>
    <dbReference type="NCBI Taxonomy" id="84603"/>
    <lineage>
        <taxon>Eukaryota</taxon>
        <taxon>Fungi</taxon>
        <taxon>Dikarya</taxon>
        <taxon>Basidiomycota</taxon>
        <taxon>Agaricomycotina</taxon>
        <taxon>Agaricomycetes</taxon>
        <taxon>Agaricomycetidae</taxon>
        <taxon>Agaricales</taxon>
        <taxon>Agaricineae</taxon>
        <taxon>Strophariaceae</taxon>
        <taxon>Agrocybe</taxon>
    </lineage>
</organism>
<keyword evidence="5" id="KW-1185">Reference proteome</keyword>
<dbReference type="Proteomes" id="UP001148786">
    <property type="component" value="Unassembled WGS sequence"/>
</dbReference>
<evidence type="ECO:0000313" key="4">
    <source>
        <dbReference type="EMBL" id="KAJ3502953.1"/>
    </source>
</evidence>
<gene>
    <name evidence="4" type="ORF">NLJ89_g8655</name>
</gene>
<proteinExistence type="predicted"/>
<feature type="region of interest" description="Disordered" evidence="2">
    <location>
        <begin position="811"/>
        <end position="853"/>
    </location>
</feature>
<dbReference type="AlphaFoldDB" id="A0A9W8JU86"/>
<dbReference type="InterPro" id="IPR000237">
    <property type="entry name" value="GRIP_dom"/>
</dbReference>
<evidence type="ECO:0000259" key="3">
    <source>
        <dbReference type="PROSITE" id="PS50913"/>
    </source>
</evidence>
<dbReference type="PANTHER" id="PTHR32258">
    <property type="entry name" value="PROTEIN NETWORKED 4A"/>
    <property type="match status" value="1"/>
</dbReference>
<feature type="domain" description="GRIP" evidence="3">
    <location>
        <begin position="851"/>
        <end position="899"/>
    </location>
</feature>
<feature type="compositionally biased region" description="Low complexity" evidence="2">
    <location>
        <begin position="248"/>
        <end position="259"/>
    </location>
</feature>